<proteinExistence type="predicted"/>
<feature type="domain" description="PAC" evidence="9">
    <location>
        <begin position="548"/>
        <end position="604"/>
    </location>
</feature>
<organism evidence="10 11">
    <name type="scientific">Azospirillum rugosum</name>
    <dbReference type="NCBI Taxonomy" id="416170"/>
    <lineage>
        <taxon>Bacteria</taxon>
        <taxon>Pseudomonadati</taxon>
        <taxon>Pseudomonadota</taxon>
        <taxon>Alphaproteobacteria</taxon>
        <taxon>Rhodospirillales</taxon>
        <taxon>Azospirillaceae</taxon>
        <taxon>Azospirillum</taxon>
    </lineage>
</organism>
<dbReference type="EC" id="2.7.13.3" evidence="2"/>
<dbReference type="CDD" id="cd00130">
    <property type="entry name" value="PAS"/>
    <property type="match status" value="2"/>
</dbReference>
<dbReference type="InterPro" id="IPR000700">
    <property type="entry name" value="PAS-assoc_C"/>
</dbReference>
<evidence type="ECO:0000256" key="3">
    <source>
        <dbReference type="ARBA" id="ARBA00022553"/>
    </source>
</evidence>
<dbReference type="PRINTS" id="PR00344">
    <property type="entry name" value="BCTRLSENSOR"/>
</dbReference>
<dbReference type="InterPro" id="IPR052162">
    <property type="entry name" value="Sensor_kinase/Photoreceptor"/>
</dbReference>
<dbReference type="InterPro" id="IPR013655">
    <property type="entry name" value="PAS_fold_3"/>
</dbReference>
<dbReference type="SUPFAM" id="SSF47384">
    <property type="entry name" value="Homodimeric domain of signal transducing histidine kinase"/>
    <property type="match status" value="1"/>
</dbReference>
<dbReference type="InterPro" id="IPR003661">
    <property type="entry name" value="HisK_dim/P_dom"/>
</dbReference>
<dbReference type="Pfam" id="PF08447">
    <property type="entry name" value="PAS_3"/>
    <property type="match status" value="1"/>
</dbReference>
<dbReference type="InterPro" id="IPR004358">
    <property type="entry name" value="Sig_transdc_His_kin-like_C"/>
</dbReference>
<dbReference type="Gene3D" id="3.30.565.10">
    <property type="entry name" value="Histidine kinase-like ATPase, C-terminal domain"/>
    <property type="match status" value="1"/>
</dbReference>
<sequence length="877" mass="96229">MAGAGLARFDAEGCLVWANPAFRAALPWASGASLRALLSGVAPPDSVERLASGGTVAVTAVDGRRLTLAAAEGEEGETLLTLVEAGADREASPDLSANRATFQTVFDAMSDAVCAFDAQMRLVVWNRRYEELFRLPPGLAVPGCPMAELIRYTAMRGDYQPAVAEEADLQRIVAERLELCLPADPLSYRLNRADGLILDVRHSPLPGGGFLRVFTDVTERARAEEAQGQIMQTIAFPLVVTRVADGVVLAGNHPAAELFGVPVAEAVGRARAYDYYSDPVERERLLEALRSGGGRVDAFETRMRRADGSEMWVIASARLFRYQGESAMLACVTDITARKRAEQALEAQWTQTSAVLNGLSQGVMAFDRDLRLVAWNRRALELLSVDAAFARFHRPFAEIARHVAERGGYGKGGLDALVEERVARLRAAGGELREERVRADGLVVESLTTPLPEGGIVTTYTDVTERKQAEHELAASRELFELAIRAAREGISQWDLRTNELWFSPQWWGLLGYGEEEMSNTFARWTALILPEDREAMLRLVDEFAAGTREECQLLQRYRHKDGHVVHLFTRAIRVVDSDGRAFRIVGSHTDVTERVRAEEQAHAAREEAESALRNLKEAQAHLVQSEKMAALGSLVAGVAHEINTPVGIALTGASLLSERIRLIRRDFEAGQIRKPDFADFLDTASEATQLMLLNIDRAAQLIQSFKQIAVDQASEERRVFDLRDYIHEILRSLGVRIKRAAHTVIVDCPDDLLIDGYPGAVSQVLTNFVMNSIIHGFAPGQHGTLRVTVRSVGEDEVELVYADDGRGIPPDLHGRIFDPFFTTNRGSGGSGLGLNIVYNIATRTLKGRIALDSVPGQGTTFTLRFPRVAPAELVVA</sequence>
<dbReference type="Pfam" id="PF12860">
    <property type="entry name" value="PAS_7"/>
    <property type="match status" value="2"/>
</dbReference>
<dbReference type="Pfam" id="PF02518">
    <property type="entry name" value="HATPase_c"/>
    <property type="match status" value="1"/>
</dbReference>
<dbReference type="Pfam" id="PF13426">
    <property type="entry name" value="PAS_9"/>
    <property type="match status" value="1"/>
</dbReference>
<gene>
    <name evidence="10" type="ORF">J2851_006766</name>
</gene>
<evidence type="ECO:0000313" key="11">
    <source>
        <dbReference type="Proteomes" id="UP000781958"/>
    </source>
</evidence>
<keyword evidence="4" id="KW-0808">Transferase</keyword>
<dbReference type="SMART" id="SM00091">
    <property type="entry name" value="PAS"/>
    <property type="match status" value="4"/>
</dbReference>
<evidence type="ECO:0000259" key="8">
    <source>
        <dbReference type="PROSITE" id="PS50112"/>
    </source>
</evidence>
<dbReference type="PROSITE" id="PS50109">
    <property type="entry name" value="HIS_KIN"/>
    <property type="match status" value="1"/>
</dbReference>
<dbReference type="CDD" id="cd00075">
    <property type="entry name" value="HATPase"/>
    <property type="match status" value="1"/>
</dbReference>
<comment type="caution">
    <text evidence="10">The sequence shown here is derived from an EMBL/GenBank/DDBJ whole genome shotgun (WGS) entry which is preliminary data.</text>
</comment>
<dbReference type="SMART" id="SM00387">
    <property type="entry name" value="HATPase_c"/>
    <property type="match status" value="1"/>
</dbReference>
<dbReference type="RefSeq" id="WP_209772850.1">
    <property type="nucleotide sequence ID" value="NZ_JAGINP010000037.1"/>
</dbReference>
<reference evidence="10 11" key="1">
    <citation type="submission" date="2021-03" db="EMBL/GenBank/DDBJ databases">
        <title>Genomic Encyclopedia of Type Strains, Phase III (KMG-III): the genomes of soil and plant-associated and newly described type strains.</title>
        <authorList>
            <person name="Whitman W."/>
        </authorList>
    </citation>
    <scope>NUCLEOTIDE SEQUENCE [LARGE SCALE GENOMIC DNA]</scope>
    <source>
        <strain evidence="10 11">IMMIB AFH-6</strain>
    </source>
</reference>
<dbReference type="CDD" id="cd00082">
    <property type="entry name" value="HisKA"/>
    <property type="match status" value="1"/>
</dbReference>
<evidence type="ECO:0000259" key="9">
    <source>
        <dbReference type="PROSITE" id="PS50113"/>
    </source>
</evidence>
<accession>A0ABS4SY76</accession>
<keyword evidence="11" id="KW-1185">Reference proteome</keyword>
<keyword evidence="6" id="KW-0175">Coiled coil</keyword>
<evidence type="ECO:0000313" key="10">
    <source>
        <dbReference type="EMBL" id="MBP2296947.1"/>
    </source>
</evidence>
<feature type="domain" description="PAS" evidence="8">
    <location>
        <begin position="476"/>
        <end position="548"/>
    </location>
</feature>
<feature type="domain" description="Histidine kinase" evidence="7">
    <location>
        <begin position="638"/>
        <end position="870"/>
    </location>
</feature>
<keyword evidence="5" id="KW-0418">Kinase</keyword>
<name>A0ABS4SY76_9PROT</name>
<dbReference type="Gene3D" id="1.10.287.130">
    <property type="match status" value="1"/>
</dbReference>
<evidence type="ECO:0000256" key="5">
    <source>
        <dbReference type="ARBA" id="ARBA00022777"/>
    </source>
</evidence>
<dbReference type="EMBL" id="JAGINP010000037">
    <property type="protein sequence ID" value="MBP2296947.1"/>
    <property type="molecule type" value="Genomic_DNA"/>
</dbReference>
<protein>
    <recommendedName>
        <fullName evidence="2">histidine kinase</fullName>
        <ecNumber evidence="2">2.7.13.3</ecNumber>
    </recommendedName>
</protein>
<dbReference type="PANTHER" id="PTHR43304">
    <property type="entry name" value="PHYTOCHROME-LIKE PROTEIN CPH1"/>
    <property type="match status" value="1"/>
</dbReference>
<dbReference type="PANTHER" id="PTHR43304:SF1">
    <property type="entry name" value="PAC DOMAIN-CONTAINING PROTEIN"/>
    <property type="match status" value="1"/>
</dbReference>
<dbReference type="InterPro" id="IPR036097">
    <property type="entry name" value="HisK_dim/P_sf"/>
</dbReference>
<feature type="domain" description="PAC" evidence="9">
    <location>
        <begin position="297"/>
        <end position="347"/>
    </location>
</feature>
<evidence type="ECO:0000259" key="7">
    <source>
        <dbReference type="PROSITE" id="PS50109"/>
    </source>
</evidence>
<dbReference type="SMART" id="SM00086">
    <property type="entry name" value="PAC"/>
    <property type="match status" value="2"/>
</dbReference>
<dbReference type="InterPro" id="IPR036890">
    <property type="entry name" value="HATPase_C_sf"/>
</dbReference>
<dbReference type="InterPro" id="IPR003594">
    <property type="entry name" value="HATPase_dom"/>
</dbReference>
<dbReference type="Proteomes" id="UP000781958">
    <property type="component" value="Unassembled WGS sequence"/>
</dbReference>
<dbReference type="NCBIfam" id="TIGR00229">
    <property type="entry name" value="sensory_box"/>
    <property type="match status" value="2"/>
</dbReference>
<dbReference type="InterPro" id="IPR035965">
    <property type="entry name" value="PAS-like_dom_sf"/>
</dbReference>
<evidence type="ECO:0000256" key="6">
    <source>
        <dbReference type="SAM" id="Coils"/>
    </source>
</evidence>
<dbReference type="InterPro" id="IPR000014">
    <property type="entry name" value="PAS"/>
</dbReference>
<keyword evidence="3" id="KW-0597">Phosphoprotein</keyword>
<feature type="coiled-coil region" evidence="6">
    <location>
        <begin position="595"/>
        <end position="629"/>
    </location>
</feature>
<evidence type="ECO:0000256" key="4">
    <source>
        <dbReference type="ARBA" id="ARBA00022679"/>
    </source>
</evidence>
<evidence type="ECO:0000256" key="1">
    <source>
        <dbReference type="ARBA" id="ARBA00000085"/>
    </source>
</evidence>
<dbReference type="InterPro" id="IPR001610">
    <property type="entry name" value="PAC"/>
</dbReference>
<comment type="catalytic activity">
    <reaction evidence="1">
        <text>ATP + protein L-histidine = ADP + protein N-phospho-L-histidine.</text>
        <dbReference type="EC" id="2.7.13.3"/>
    </reaction>
</comment>
<dbReference type="PROSITE" id="PS50112">
    <property type="entry name" value="PAS"/>
    <property type="match status" value="1"/>
</dbReference>
<evidence type="ECO:0000256" key="2">
    <source>
        <dbReference type="ARBA" id="ARBA00012438"/>
    </source>
</evidence>
<dbReference type="PROSITE" id="PS50113">
    <property type="entry name" value="PAC"/>
    <property type="match status" value="2"/>
</dbReference>
<dbReference type="SUPFAM" id="SSF55874">
    <property type="entry name" value="ATPase domain of HSP90 chaperone/DNA topoisomerase II/histidine kinase"/>
    <property type="match status" value="1"/>
</dbReference>
<dbReference type="SUPFAM" id="SSF55785">
    <property type="entry name" value="PYP-like sensor domain (PAS domain)"/>
    <property type="match status" value="4"/>
</dbReference>
<dbReference type="Gene3D" id="3.30.450.20">
    <property type="entry name" value="PAS domain"/>
    <property type="match status" value="4"/>
</dbReference>
<dbReference type="InterPro" id="IPR005467">
    <property type="entry name" value="His_kinase_dom"/>
</dbReference>